<organism evidence="2 3">
    <name type="scientific">Hydrogenothermus marinus</name>
    <dbReference type="NCBI Taxonomy" id="133270"/>
    <lineage>
        <taxon>Bacteria</taxon>
        <taxon>Pseudomonadati</taxon>
        <taxon>Aquificota</taxon>
        <taxon>Aquificia</taxon>
        <taxon>Aquificales</taxon>
        <taxon>Hydrogenothermaceae</taxon>
        <taxon>Hydrogenothermus</taxon>
    </lineage>
</organism>
<proteinExistence type="predicted"/>
<gene>
    <name evidence="2" type="ORF">CLV39_1021</name>
</gene>
<sequence length="70" mass="8577">MDKKEIKKLLKEKLSDEDIEKLEEILLEENMQKKEKIEILKRLIKENKYNIDPEKVAEKILRFFETDQEN</sequence>
<accession>A0A3M0BFB8</accession>
<name>A0A3M0BFB8_9AQUI</name>
<comment type="caution">
    <text evidence="2">The sequence shown here is derived from an EMBL/GenBank/DDBJ whole genome shotgun (WGS) entry which is preliminary data.</text>
</comment>
<protein>
    <submittedName>
        <fullName evidence="2">Anti-sigma-28 factor FlgM</fullName>
    </submittedName>
</protein>
<dbReference type="AlphaFoldDB" id="A0A3M0BFB8"/>
<reference evidence="2 3" key="1">
    <citation type="submission" date="2018-10" db="EMBL/GenBank/DDBJ databases">
        <title>Genomic Encyclopedia of Archaeal and Bacterial Type Strains, Phase II (KMG-II): from individual species to whole genera.</title>
        <authorList>
            <person name="Goeker M."/>
        </authorList>
    </citation>
    <scope>NUCLEOTIDE SEQUENCE [LARGE SCALE GENOMIC DNA]</scope>
    <source>
        <strain evidence="2 3">VM1</strain>
    </source>
</reference>
<feature type="domain" description="Anti-sigma-28 factor FlgM C-terminal" evidence="1">
    <location>
        <begin position="19"/>
        <end position="61"/>
    </location>
</feature>
<dbReference type="InterPro" id="IPR031316">
    <property type="entry name" value="FlgM_C"/>
</dbReference>
<keyword evidence="3" id="KW-1185">Reference proteome</keyword>
<evidence type="ECO:0000313" key="3">
    <source>
        <dbReference type="Proteomes" id="UP000280842"/>
    </source>
</evidence>
<dbReference type="SUPFAM" id="SSF101498">
    <property type="entry name" value="Anti-sigma factor FlgM"/>
    <property type="match status" value="1"/>
</dbReference>
<dbReference type="InterPro" id="IPR035890">
    <property type="entry name" value="Anti-sigma-28_factor_FlgM_sf"/>
</dbReference>
<dbReference type="EMBL" id="REFO01000012">
    <property type="protein sequence ID" value="RMA96010.1"/>
    <property type="molecule type" value="Genomic_DNA"/>
</dbReference>
<dbReference type="RefSeq" id="WP_121923150.1">
    <property type="nucleotide sequence ID" value="NZ_REFO01000012.1"/>
</dbReference>
<evidence type="ECO:0000259" key="1">
    <source>
        <dbReference type="Pfam" id="PF04316"/>
    </source>
</evidence>
<evidence type="ECO:0000313" key="2">
    <source>
        <dbReference type="EMBL" id="RMA96010.1"/>
    </source>
</evidence>
<dbReference type="Proteomes" id="UP000280842">
    <property type="component" value="Unassembled WGS sequence"/>
</dbReference>
<dbReference type="Pfam" id="PF04316">
    <property type="entry name" value="FlgM"/>
    <property type="match status" value="1"/>
</dbReference>